<gene>
    <name evidence="1" type="ORF">BE04_20510</name>
</gene>
<accession>A0A150P983</accession>
<dbReference type="Pfam" id="PF12322">
    <property type="entry name" value="T4_baseplate"/>
    <property type="match status" value="1"/>
</dbReference>
<name>A0A150P983_SORCE</name>
<dbReference type="AlphaFoldDB" id="A0A150P983"/>
<reference evidence="1 2" key="1">
    <citation type="submission" date="2014-02" db="EMBL/GenBank/DDBJ databases">
        <title>The small core and large imbalanced accessory genome model reveals a collaborative survival strategy of Sorangium cellulosum strains in nature.</title>
        <authorList>
            <person name="Han K."/>
            <person name="Peng R."/>
            <person name="Blom J."/>
            <person name="Li Y.-Z."/>
        </authorList>
    </citation>
    <scope>NUCLEOTIDE SEQUENCE [LARGE SCALE GENOMIC DNA]</scope>
    <source>
        <strain evidence="1 2">So0157-18</strain>
    </source>
</reference>
<protein>
    <submittedName>
        <fullName evidence="1">Uncharacterized protein</fullName>
    </submittedName>
</protein>
<sequence length="292" mass="31754">MLGSDLKLEVALPFGVPDGRGRRARGAVVVPVNGRGEMLGAEEPNPFRAALLLLASSTERIGPFRGDDVDVGLLGSLLPVDRDMLLVQLNRLTFGNVRFQTVACPAAGCGKRVDVQLDLSTVAPPDVPPEASGRLSLPDGRDVRYRLPTAGDQVALHGLPADELEAAFIERCVRPAPEGHARSLGPDEVMSLPSATRAEIVREMIAASPELDMTLDLDCVECGQTFRFVYEPVHSLLSELRASRPALLKEVHYLAFYYHWSHGEILSLSRSLRREYLAILDEELSRPQGGAS</sequence>
<dbReference type="EMBL" id="JELX01003458">
    <property type="protein sequence ID" value="KYF52186.1"/>
    <property type="molecule type" value="Genomic_DNA"/>
</dbReference>
<dbReference type="InterPro" id="IPR024364">
    <property type="entry name" value="Baseplate_phage_T4-like"/>
</dbReference>
<dbReference type="Proteomes" id="UP000075604">
    <property type="component" value="Unassembled WGS sequence"/>
</dbReference>
<evidence type="ECO:0000313" key="2">
    <source>
        <dbReference type="Proteomes" id="UP000075604"/>
    </source>
</evidence>
<evidence type="ECO:0000313" key="1">
    <source>
        <dbReference type="EMBL" id="KYF52186.1"/>
    </source>
</evidence>
<organism evidence="1 2">
    <name type="scientific">Sorangium cellulosum</name>
    <name type="common">Polyangium cellulosum</name>
    <dbReference type="NCBI Taxonomy" id="56"/>
    <lineage>
        <taxon>Bacteria</taxon>
        <taxon>Pseudomonadati</taxon>
        <taxon>Myxococcota</taxon>
        <taxon>Polyangia</taxon>
        <taxon>Polyangiales</taxon>
        <taxon>Polyangiaceae</taxon>
        <taxon>Sorangium</taxon>
    </lineage>
</organism>
<comment type="caution">
    <text evidence="1">The sequence shown here is derived from an EMBL/GenBank/DDBJ whole genome shotgun (WGS) entry which is preliminary data.</text>
</comment>
<proteinExistence type="predicted"/>